<feature type="repeat" description="PPR" evidence="2">
    <location>
        <begin position="279"/>
        <end position="313"/>
    </location>
</feature>
<dbReference type="PANTHER" id="PTHR24015">
    <property type="entry name" value="OS07G0578800 PROTEIN-RELATED"/>
    <property type="match status" value="1"/>
</dbReference>
<name>A0AAP0NIQ7_LIQFO</name>
<feature type="repeat" description="PPR" evidence="2">
    <location>
        <begin position="248"/>
        <end position="278"/>
    </location>
</feature>
<dbReference type="EMBL" id="JBBPBK010000012">
    <property type="protein sequence ID" value="KAK9273338.1"/>
    <property type="molecule type" value="Genomic_DNA"/>
</dbReference>
<dbReference type="Pfam" id="PF01535">
    <property type="entry name" value="PPR"/>
    <property type="match status" value="1"/>
</dbReference>
<evidence type="ECO:0000313" key="4">
    <source>
        <dbReference type="Proteomes" id="UP001415857"/>
    </source>
</evidence>
<dbReference type="PROSITE" id="PS51375">
    <property type="entry name" value="PPR"/>
    <property type="match status" value="4"/>
</dbReference>
<gene>
    <name evidence="3" type="ORF">L1049_018147</name>
</gene>
<dbReference type="FunFam" id="1.25.40.10:FF:000470">
    <property type="entry name" value="Pentatricopeptide repeat-containing protein At5g66520"/>
    <property type="match status" value="1"/>
</dbReference>
<dbReference type="InterPro" id="IPR046960">
    <property type="entry name" value="PPR_At4g14850-like_plant"/>
</dbReference>
<organism evidence="3 4">
    <name type="scientific">Liquidambar formosana</name>
    <name type="common">Formosan gum</name>
    <dbReference type="NCBI Taxonomy" id="63359"/>
    <lineage>
        <taxon>Eukaryota</taxon>
        <taxon>Viridiplantae</taxon>
        <taxon>Streptophyta</taxon>
        <taxon>Embryophyta</taxon>
        <taxon>Tracheophyta</taxon>
        <taxon>Spermatophyta</taxon>
        <taxon>Magnoliopsida</taxon>
        <taxon>eudicotyledons</taxon>
        <taxon>Gunneridae</taxon>
        <taxon>Pentapetalae</taxon>
        <taxon>Saxifragales</taxon>
        <taxon>Altingiaceae</taxon>
        <taxon>Liquidambar</taxon>
    </lineage>
</organism>
<dbReference type="Gene3D" id="1.25.40.10">
    <property type="entry name" value="Tetratricopeptide repeat domain"/>
    <property type="match status" value="3"/>
</dbReference>
<accession>A0AAP0NIQ7</accession>
<feature type="repeat" description="PPR" evidence="2">
    <location>
        <begin position="177"/>
        <end position="211"/>
    </location>
</feature>
<dbReference type="NCBIfam" id="TIGR00756">
    <property type="entry name" value="PPR"/>
    <property type="match status" value="4"/>
</dbReference>
<evidence type="ECO:0000256" key="1">
    <source>
        <dbReference type="ARBA" id="ARBA00022737"/>
    </source>
</evidence>
<evidence type="ECO:0008006" key="5">
    <source>
        <dbReference type="Google" id="ProtNLM"/>
    </source>
</evidence>
<dbReference type="FunFam" id="1.25.40.10:FF:000344">
    <property type="entry name" value="Pentatricopeptide repeat-containing protein"/>
    <property type="match status" value="1"/>
</dbReference>
<comment type="caution">
    <text evidence="3">The sequence shown here is derived from an EMBL/GenBank/DDBJ whole genome shotgun (WGS) entry which is preliminary data.</text>
</comment>
<evidence type="ECO:0000256" key="2">
    <source>
        <dbReference type="PROSITE-ProRule" id="PRU00708"/>
    </source>
</evidence>
<dbReference type="Pfam" id="PF12854">
    <property type="entry name" value="PPR_1"/>
    <property type="match status" value="1"/>
</dbReference>
<dbReference type="AlphaFoldDB" id="A0AAP0NIQ7"/>
<proteinExistence type="predicted"/>
<dbReference type="Pfam" id="PF13041">
    <property type="entry name" value="PPR_2"/>
    <property type="match status" value="3"/>
</dbReference>
<sequence>MINPTSKWIKPISVDLLKQHCTSITNTKQAHALLLRTHLLHHNLFVSKLLSFLAISESGNNLNYARKIFTQIHNPDPFIFNTMIRGYAKSHNPSEAMSFFYFMIGSDISPDNYTYTFVFTACARLRALEMGRTIHCQVLKSGFESDSYVVNSLIQFYGDCGCFNYACRVFDESPVRDVVTWNVMINAHIHRGLYGQAFDFFEEMVRSDNILPDDVTMISLVSACAKVGDLERGKSLHFHSEGVNLDKNLSVGNAILDMYCKCGDLESALEVFNRMPERDVLSWTSMLSGLANSGHFQESLVLFRKMQFEKIQPDEVTLVSVLSACAQTGALDQGKYIHLLMDRNGIHRDVVLETALVDMYAKCGAIGFGQRSFW</sequence>
<keyword evidence="1" id="KW-0677">Repeat</keyword>
<dbReference type="GO" id="GO:0003723">
    <property type="term" value="F:RNA binding"/>
    <property type="evidence" value="ECO:0007669"/>
    <property type="project" value="InterPro"/>
</dbReference>
<feature type="repeat" description="PPR" evidence="2">
    <location>
        <begin position="76"/>
        <end position="110"/>
    </location>
</feature>
<dbReference type="Proteomes" id="UP001415857">
    <property type="component" value="Unassembled WGS sequence"/>
</dbReference>
<dbReference type="GO" id="GO:0009451">
    <property type="term" value="P:RNA modification"/>
    <property type="evidence" value="ECO:0007669"/>
    <property type="project" value="InterPro"/>
</dbReference>
<evidence type="ECO:0000313" key="3">
    <source>
        <dbReference type="EMBL" id="KAK9273338.1"/>
    </source>
</evidence>
<reference evidence="3 4" key="1">
    <citation type="journal article" date="2024" name="Plant J.">
        <title>Genome sequences and population genomics reveal climatic adaptation and genomic divergence between two closely related sweetgum species.</title>
        <authorList>
            <person name="Xu W.Q."/>
            <person name="Ren C.Q."/>
            <person name="Zhang X.Y."/>
            <person name="Comes H.P."/>
            <person name="Liu X.H."/>
            <person name="Li Y.G."/>
            <person name="Kettle C.J."/>
            <person name="Jalonen R."/>
            <person name="Gaisberger H."/>
            <person name="Ma Y.Z."/>
            <person name="Qiu Y.X."/>
        </authorList>
    </citation>
    <scope>NUCLEOTIDE SEQUENCE [LARGE SCALE GENOMIC DNA]</scope>
    <source>
        <strain evidence="3">Hangzhou</strain>
    </source>
</reference>
<keyword evidence="4" id="KW-1185">Reference proteome</keyword>
<protein>
    <recommendedName>
        <fullName evidence="5">Pentatricopeptide repeat-containing protein</fullName>
    </recommendedName>
</protein>
<dbReference type="InterPro" id="IPR011990">
    <property type="entry name" value="TPR-like_helical_dom_sf"/>
</dbReference>
<dbReference type="InterPro" id="IPR002885">
    <property type="entry name" value="PPR_rpt"/>
</dbReference>